<keyword evidence="3" id="KW-0326">Glycosidase</keyword>
<dbReference type="GO" id="GO:0016798">
    <property type="term" value="F:hydrolase activity, acting on glycosyl bonds"/>
    <property type="evidence" value="ECO:0007669"/>
    <property type="project" value="UniProtKB-KW"/>
</dbReference>
<dbReference type="Proteomes" id="UP001163328">
    <property type="component" value="Chromosome"/>
</dbReference>
<feature type="chain" id="PRO_5046407996" evidence="1">
    <location>
        <begin position="24"/>
        <end position="318"/>
    </location>
</feature>
<dbReference type="InterPro" id="IPR018711">
    <property type="entry name" value="NAGPA"/>
</dbReference>
<proteinExistence type="predicted"/>
<evidence type="ECO:0000259" key="2">
    <source>
        <dbReference type="Pfam" id="PF09992"/>
    </source>
</evidence>
<reference evidence="3" key="1">
    <citation type="submission" date="2021-08" db="EMBL/GenBank/DDBJ databases">
        <title>Flavobacterium sp. strain CC-SYL302.</title>
        <authorList>
            <person name="Lin S.-Y."/>
            <person name="Lee T.-H."/>
            <person name="Young C.-C."/>
        </authorList>
    </citation>
    <scope>NUCLEOTIDE SEQUENCE</scope>
    <source>
        <strain evidence="3">CC-SYL302</strain>
    </source>
</reference>
<evidence type="ECO:0000256" key="1">
    <source>
        <dbReference type="SAM" id="SignalP"/>
    </source>
</evidence>
<dbReference type="PROSITE" id="PS51257">
    <property type="entry name" value="PROKAR_LIPOPROTEIN"/>
    <property type="match status" value="1"/>
</dbReference>
<keyword evidence="4" id="KW-1185">Reference proteome</keyword>
<dbReference type="Pfam" id="PF09992">
    <property type="entry name" value="NAGPA"/>
    <property type="match status" value="1"/>
</dbReference>
<dbReference type="PANTHER" id="PTHR40446">
    <property type="entry name" value="N-ACETYLGLUCOSAMINE-1-PHOSPHODIESTER ALPHA-N-ACETYLGLUCOSAMINIDASE"/>
    <property type="match status" value="1"/>
</dbReference>
<keyword evidence="1" id="KW-0732">Signal</keyword>
<feature type="signal peptide" evidence="1">
    <location>
        <begin position="1"/>
        <end position="23"/>
    </location>
</feature>
<name>A0ABY6M4C3_9FLAO</name>
<protein>
    <submittedName>
        <fullName evidence="3">Phosphodiester glycosidase family protein</fullName>
    </submittedName>
</protein>
<dbReference type="RefSeq" id="WP_264435013.1">
    <property type="nucleotide sequence ID" value="NZ_CP081495.1"/>
</dbReference>
<dbReference type="PANTHER" id="PTHR40446:SF2">
    <property type="entry name" value="N-ACETYLGLUCOSAMINE-1-PHOSPHODIESTER ALPHA-N-ACETYLGLUCOSAMINIDASE"/>
    <property type="match status" value="1"/>
</dbReference>
<feature type="domain" description="Phosphodiester glycosidase" evidence="2">
    <location>
        <begin position="105"/>
        <end position="314"/>
    </location>
</feature>
<accession>A0ABY6M4C3</accession>
<evidence type="ECO:0000313" key="4">
    <source>
        <dbReference type="Proteomes" id="UP001163328"/>
    </source>
</evidence>
<evidence type="ECO:0000313" key="3">
    <source>
        <dbReference type="EMBL" id="UYW02458.1"/>
    </source>
</evidence>
<organism evidence="3 4">
    <name type="scientific">Flavobacterium agricola</name>
    <dbReference type="NCBI Taxonomy" id="2870839"/>
    <lineage>
        <taxon>Bacteria</taxon>
        <taxon>Pseudomonadati</taxon>
        <taxon>Bacteroidota</taxon>
        <taxon>Flavobacteriia</taxon>
        <taxon>Flavobacteriales</taxon>
        <taxon>Flavobacteriaceae</taxon>
        <taxon>Flavobacterium</taxon>
    </lineage>
</organism>
<dbReference type="EMBL" id="CP081495">
    <property type="protein sequence ID" value="UYW02458.1"/>
    <property type="molecule type" value="Genomic_DNA"/>
</dbReference>
<sequence length="318" mass="35611">MKTTKLLKKYSILLILALTVSCAKKITSATENTEEVLLVKDGWQINPLDKGVVHYELPKQFLKDFNSFQNVNVLAINPLISDYEIVFKDITPRDSISTVANNMEKAIFAINGTYYEKKANNGNSTSYFKSNNVLIDSVQVPSGSLFAWKHEGAFYKKGKDFGIVRGNNKVYTYLEAQNIMSGSPILIENFYPSGAYFVRDYVSDLTTLPYENPDRHQGVRHPRTAVAITDNGTILFVAVDGRNTKAAGMSAKELTLFLKKYFNPKDALNIDGGGSTTFWLKNDNRSDTGVINFPTDNKKSDHYGQRAVRNGFVILKNN</sequence>
<gene>
    <name evidence="3" type="ORF">K5I29_06105</name>
</gene>
<keyword evidence="3" id="KW-0378">Hydrolase</keyword>